<dbReference type="EMBL" id="JAIWYP010000007">
    <property type="protein sequence ID" value="KAH3794940.1"/>
    <property type="molecule type" value="Genomic_DNA"/>
</dbReference>
<evidence type="ECO:0000313" key="1">
    <source>
        <dbReference type="EMBL" id="KAH3794940.1"/>
    </source>
</evidence>
<dbReference type="Proteomes" id="UP000828390">
    <property type="component" value="Unassembled WGS sequence"/>
</dbReference>
<evidence type="ECO:0000313" key="2">
    <source>
        <dbReference type="Proteomes" id="UP000828390"/>
    </source>
</evidence>
<proteinExistence type="predicted"/>
<comment type="caution">
    <text evidence="1">The sequence shown here is derived from an EMBL/GenBank/DDBJ whole genome shotgun (WGS) entry which is preliminary data.</text>
</comment>
<sequence>MKKVIEVLLKRSSSILNQQKTVHSTQKCLQKIHTSSGVDLQLGKTDDDVIYPDLPQVGVPNLQAEELLSFRGLETSFPCLTRK</sequence>
<dbReference type="AlphaFoldDB" id="A0A9D4FE42"/>
<accession>A0A9D4FE42</accession>
<reference evidence="1" key="1">
    <citation type="journal article" date="2019" name="bioRxiv">
        <title>The Genome of the Zebra Mussel, Dreissena polymorpha: A Resource for Invasive Species Research.</title>
        <authorList>
            <person name="McCartney M.A."/>
            <person name="Auch B."/>
            <person name="Kono T."/>
            <person name="Mallez S."/>
            <person name="Zhang Y."/>
            <person name="Obille A."/>
            <person name="Becker A."/>
            <person name="Abrahante J.E."/>
            <person name="Garbe J."/>
            <person name="Badalamenti J.P."/>
            <person name="Herman A."/>
            <person name="Mangelson H."/>
            <person name="Liachko I."/>
            <person name="Sullivan S."/>
            <person name="Sone E.D."/>
            <person name="Koren S."/>
            <person name="Silverstein K.A.T."/>
            <person name="Beckman K.B."/>
            <person name="Gohl D.M."/>
        </authorList>
    </citation>
    <scope>NUCLEOTIDE SEQUENCE</scope>
    <source>
        <strain evidence="1">Duluth1</strain>
        <tissue evidence="1">Whole animal</tissue>
    </source>
</reference>
<keyword evidence="2" id="KW-1185">Reference proteome</keyword>
<organism evidence="1 2">
    <name type="scientific">Dreissena polymorpha</name>
    <name type="common">Zebra mussel</name>
    <name type="synonym">Mytilus polymorpha</name>
    <dbReference type="NCBI Taxonomy" id="45954"/>
    <lineage>
        <taxon>Eukaryota</taxon>
        <taxon>Metazoa</taxon>
        <taxon>Spiralia</taxon>
        <taxon>Lophotrochozoa</taxon>
        <taxon>Mollusca</taxon>
        <taxon>Bivalvia</taxon>
        <taxon>Autobranchia</taxon>
        <taxon>Heteroconchia</taxon>
        <taxon>Euheterodonta</taxon>
        <taxon>Imparidentia</taxon>
        <taxon>Neoheterodontei</taxon>
        <taxon>Myida</taxon>
        <taxon>Dreissenoidea</taxon>
        <taxon>Dreissenidae</taxon>
        <taxon>Dreissena</taxon>
    </lineage>
</organism>
<reference evidence="1" key="2">
    <citation type="submission" date="2020-11" db="EMBL/GenBank/DDBJ databases">
        <authorList>
            <person name="McCartney M.A."/>
            <person name="Auch B."/>
            <person name="Kono T."/>
            <person name="Mallez S."/>
            <person name="Becker A."/>
            <person name="Gohl D.M."/>
            <person name="Silverstein K.A.T."/>
            <person name="Koren S."/>
            <person name="Bechman K.B."/>
            <person name="Herman A."/>
            <person name="Abrahante J.E."/>
            <person name="Garbe J."/>
        </authorList>
    </citation>
    <scope>NUCLEOTIDE SEQUENCE</scope>
    <source>
        <strain evidence="1">Duluth1</strain>
        <tissue evidence="1">Whole animal</tissue>
    </source>
</reference>
<name>A0A9D4FE42_DREPO</name>
<gene>
    <name evidence="1" type="ORF">DPMN_148481</name>
</gene>
<protein>
    <submittedName>
        <fullName evidence="1">Uncharacterized protein</fullName>
    </submittedName>
</protein>